<name>A0A218ZCJ4_9HELO</name>
<reference evidence="2 3" key="1">
    <citation type="submission" date="2017-04" db="EMBL/GenBank/DDBJ databases">
        <title>Draft genome sequence of Marssonina coronaria NL1: causal agent of apple blotch.</title>
        <authorList>
            <person name="Cheng Q."/>
        </authorList>
    </citation>
    <scope>NUCLEOTIDE SEQUENCE [LARGE SCALE GENOMIC DNA]</scope>
    <source>
        <strain evidence="2 3">NL1</strain>
    </source>
</reference>
<feature type="region of interest" description="Disordered" evidence="1">
    <location>
        <begin position="106"/>
        <end position="131"/>
    </location>
</feature>
<feature type="compositionally biased region" description="Basic residues" evidence="1">
    <location>
        <begin position="1"/>
        <end position="10"/>
    </location>
</feature>
<keyword evidence="3" id="KW-1185">Reference proteome</keyword>
<dbReference type="EMBL" id="MZNU01000084">
    <property type="protein sequence ID" value="OWP04995.1"/>
    <property type="molecule type" value="Genomic_DNA"/>
</dbReference>
<evidence type="ECO:0000256" key="1">
    <source>
        <dbReference type="SAM" id="MobiDB-lite"/>
    </source>
</evidence>
<feature type="compositionally biased region" description="Basic and acidic residues" evidence="1">
    <location>
        <begin position="106"/>
        <end position="124"/>
    </location>
</feature>
<sequence length="131" mass="14924">MRFFKSKSKPKRDPSGATSTSQPGESHDQRPLSGFSTPSALDGRPKEAGRSLSGFSTISVLNERPKTGGRSHRISSYELLLQQELERVERERVEREDRIARAWARAAERRQSERERQRPTDIESWRGGCVL</sequence>
<dbReference type="InParanoid" id="A0A218ZCJ4"/>
<evidence type="ECO:0000313" key="3">
    <source>
        <dbReference type="Proteomes" id="UP000242519"/>
    </source>
</evidence>
<organism evidence="2 3">
    <name type="scientific">Diplocarpon coronariae</name>
    <dbReference type="NCBI Taxonomy" id="2795749"/>
    <lineage>
        <taxon>Eukaryota</taxon>
        <taxon>Fungi</taxon>
        <taxon>Dikarya</taxon>
        <taxon>Ascomycota</taxon>
        <taxon>Pezizomycotina</taxon>
        <taxon>Leotiomycetes</taxon>
        <taxon>Helotiales</taxon>
        <taxon>Drepanopezizaceae</taxon>
        <taxon>Diplocarpon</taxon>
    </lineage>
</organism>
<protein>
    <submittedName>
        <fullName evidence="2">Uncharacterized protein</fullName>
    </submittedName>
</protein>
<proteinExistence type="predicted"/>
<dbReference type="Proteomes" id="UP000242519">
    <property type="component" value="Unassembled WGS sequence"/>
</dbReference>
<dbReference type="AlphaFoldDB" id="A0A218ZCJ4"/>
<accession>A0A218ZCJ4</accession>
<comment type="caution">
    <text evidence="2">The sequence shown here is derived from an EMBL/GenBank/DDBJ whole genome shotgun (WGS) entry which is preliminary data.</text>
</comment>
<feature type="region of interest" description="Disordered" evidence="1">
    <location>
        <begin position="1"/>
        <end position="71"/>
    </location>
</feature>
<evidence type="ECO:0000313" key="2">
    <source>
        <dbReference type="EMBL" id="OWP04995.1"/>
    </source>
</evidence>
<gene>
    <name evidence="2" type="ORF">B2J93_5891</name>
</gene>